<proteinExistence type="predicted"/>
<feature type="transmembrane region" description="Helical" evidence="2">
    <location>
        <begin position="410"/>
        <end position="432"/>
    </location>
</feature>
<feature type="transmembrane region" description="Helical" evidence="2">
    <location>
        <begin position="17"/>
        <end position="41"/>
    </location>
</feature>
<gene>
    <name evidence="3" type="ORF">SAMN04489793_4771</name>
</gene>
<keyword evidence="4" id="KW-1185">Reference proteome</keyword>
<protein>
    <submittedName>
        <fullName evidence="3">ABC-2 type transport system permease protein</fullName>
    </submittedName>
</protein>
<evidence type="ECO:0000313" key="4">
    <source>
        <dbReference type="Proteomes" id="UP000182241"/>
    </source>
</evidence>
<keyword evidence="2" id="KW-0472">Membrane</keyword>
<feature type="transmembrane region" description="Helical" evidence="2">
    <location>
        <begin position="118"/>
        <end position="145"/>
    </location>
</feature>
<accession>A0A1H5A3W1</accession>
<feature type="region of interest" description="Disordered" evidence="1">
    <location>
        <begin position="469"/>
        <end position="518"/>
    </location>
</feature>
<dbReference type="STRING" id="57704.SAMN04489793_4771"/>
<feature type="transmembrane region" description="Helical" evidence="2">
    <location>
        <begin position="225"/>
        <end position="246"/>
    </location>
</feature>
<keyword evidence="2" id="KW-1133">Transmembrane helix</keyword>
<feature type="transmembrane region" description="Helical" evidence="2">
    <location>
        <begin position="76"/>
        <end position="98"/>
    </location>
</feature>
<dbReference type="AlphaFoldDB" id="A0A1H5A3W1"/>
<feature type="transmembrane region" description="Helical" evidence="2">
    <location>
        <begin position="444"/>
        <end position="462"/>
    </location>
</feature>
<reference evidence="4" key="1">
    <citation type="submission" date="2016-10" db="EMBL/GenBank/DDBJ databases">
        <authorList>
            <person name="Varghese N."/>
            <person name="Submissions S."/>
        </authorList>
    </citation>
    <scope>NUCLEOTIDE SEQUENCE [LARGE SCALE GENOMIC DNA]</scope>
    <source>
        <strain evidence="4">DSM 44234</strain>
    </source>
</reference>
<evidence type="ECO:0000256" key="2">
    <source>
        <dbReference type="SAM" id="Phobius"/>
    </source>
</evidence>
<feature type="transmembrane region" description="Helical" evidence="2">
    <location>
        <begin position="331"/>
        <end position="353"/>
    </location>
</feature>
<dbReference type="Proteomes" id="UP000182241">
    <property type="component" value="Unassembled WGS sequence"/>
</dbReference>
<feature type="transmembrane region" description="Helical" evidence="2">
    <location>
        <begin position="374"/>
        <end position="398"/>
    </location>
</feature>
<feature type="transmembrane region" description="Helical" evidence="2">
    <location>
        <begin position="151"/>
        <end position="172"/>
    </location>
</feature>
<dbReference type="OrthoDB" id="2014935at2"/>
<keyword evidence="2" id="KW-0812">Transmembrane</keyword>
<sequence length="518" mass="51489">MNGLGALIRLRLRSGRVGLLAAPAAIAGLVAVTAASIAGLYDTAEARAGYAASIGDSASGAAFNGRGYDLDTVGGITALEVGLFGQLLVAACGIGLAIRHTRREEESGLTELITATRIAPLAPLASAAVAVGGACTAAGALSALAVGSAGYGAGIGLLMAAYAGVGLVAGQLAQAARTAWTLALGFLLATFLVRATVDGRGLDATWLSPLGWPAEIRPFGAAPRLWPILALAAMTLAMTVTAVVIARRRDLGAGVVAPRLGPPRARPGLVSPLGLAVRLASGALAGWAVFAAVWAAVFGALSHEVTRLIDANPALLEAMGVDSATDLVGSLALLFVALSAGAAGLSTVGTLSAEEAEGRLGLVASTRVPLRTWWPAWGAVALAGAGAVLLGGAAVLGVATALATGRGAEVGSALAAGAGYLIPVAVIVLVGLASRAATVRPARLGWVVLAWAGIVGLLAETLRLPGWARGGRAEHDGHRRPRGAGRRARRGLPGPRGAARPGRRVTVPAPRTQQAPGA</sequence>
<evidence type="ECO:0000256" key="1">
    <source>
        <dbReference type="SAM" id="MobiDB-lite"/>
    </source>
</evidence>
<name>A0A1H5A3W1_TSUTY</name>
<feature type="transmembrane region" description="Helical" evidence="2">
    <location>
        <begin position="275"/>
        <end position="297"/>
    </location>
</feature>
<dbReference type="RefSeq" id="WP_068741494.1">
    <property type="nucleotide sequence ID" value="NZ_FNSA01000003.1"/>
</dbReference>
<organism evidence="3 4">
    <name type="scientific">Tsukamurella tyrosinosolvens</name>
    <dbReference type="NCBI Taxonomy" id="57704"/>
    <lineage>
        <taxon>Bacteria</taxon>
        <taxon>Bacillati</taxon>
        <taxon>Actinomycetota</taxon>
        <taxon>Actinomycetes</taxon>
        <taxon>Mycobacteriales</taxon>
        <taxon>Tsukamurellaceae</taxon>
        <taxon>Tsukamurella</taxon>
    </lineage>
</organism>
<dbReference type="EMBL" id="FNSA01000003">
    <property type="protein sequence ID" value="SED36815.1"/>
    <property type="molecule type" value="Genomic_DNA"/>
</dbReference>
<evidence type="ECO:0000313" key="3">
    <source>
        <dbReference type="EMBL" id="SED36815.1"/>
    </source>
</evidence>
<feature type="compositionally biased region" description="Basic residues" evidence="1">
    <location>
        <begin position="478"/>
        <end position="490"/>
    </location>
</feature>
<feature type="transmembrane region" description="Helical" evidence="2">
    <location>
        <begin position="179"/>
        <end position="197"/>
    </location>
</feature>
<feature type="compositionally biased region" description="Low complexity" evidence="1">
    <location>
        <begin position="491"/>
        <end position="500"/>
    </location>
</feature>